<accession>A0A834P2U5</accession>
<keyword evidence="2" id="KW-1185">Reference proteome</keyword>
<protein>
    <submittedName>
        <fullName evidence="1">Uncharacterized protein</fullName>
    </submittedName>
</protein>
<sequence length="188" mass="21908">MNSGDALHREISDKLSSKDTEFYNILMKYSNIEDDEFYNCESEQEKNEIELFDNENYTNKVIDEELIFILLESCVKVVIYQLLDLFVLNVKRILHIEDEESISVRNRSSALTTFDVVSDSNFIPSMFTLIRKTQKKNFKIKFGSSLREQFESLKTYNVFKSQLTHSLPVVLITKGRYIHIVPNSIGIS</sequence>
<evidence type="ECO:0000313" key="2">
    <source>
        <dbReference type="Proteomes" id="UP000600918"/>
    </source>
</evidence>
<gene>
    <name evidence="1" type="ORF">H0235_008324</name>
</gene>
<name>A0A834P2U5_VESPE</name>
<dbReference type="AlphaFoldDB" id="A0A834P2U5"/>
<evidence type="ECO:0000313" key="1">
    <source>
        <dbReference type="EMBL" id="KAF7425886.1"/>
    </source>
</evidence>
<organism evidence="1 2">
    <name type="scientific">Vespula pensylvanica</name>
    <name type="common">Western yellow jacket</name>
    <name type="synonym">Wasp</name>
    <dbReference type="NCBI Taxonomy" id="30213"/>
    <lineage>
        <taxon>Eukaryota</taxon>
        <taxon>Metazoa</taxon>
        <taxon>Ecdysozoa</taxon>
        <taxon>Arthropoda</taxon>
        <taxon>Hexapoda</taxon>
        <taxon>Insecta</taxon>
        <taxon>Pterygota</taxon>
        <taxon>Neoptera</taxon>
        <taxon>Endopterygota</taxon>
        <taxon>Hymenoptera</taxon>
        <taxon>Apocrita</taxon>
        <taxon>Aculeata</taxon>
        <taxon>Vespoidea</taxon>
        <taxon>Vespidae</taxon>
        <taxon>Vespinae</taxon>
        <taxon>Vespula</taxon>
    </lineage>
</organism>
<proteinExistence type="predicted"/>
<comment type="caution">
    <text evidence="1">The sequence shown here is derived from an EMBL/GenBank/DDBJ whole genome shotgun (WGS) entry which is preliminary data.</text>
</comment>
<dbReference type="EMBL" id="JACSDY010000006">
    <property type="protein sequence ID" value="KAF7425886.1"/>
    <property type="molecule type" value="Genomic_DNA"/>
</dbReference>
<reference evidence="1" key="1">
    <citation type="journal article" date="2020" name="G3 (Bethesda)">
        <title>High-Quality Assemblies for Three Invasive Social Wasps from the &lt;i&gt;Vespula&lt;/i&gt; Genus.</title>
        <authorList>
            <person name="Harrop T.W.R."/>
            <person name="Guhlin J."/>
            <person name="McLaughlin G.M."/>
            <person name="Permina E."/>
            <person name="Stockwell P."/>
            <person name="Gilligan J."/>
            <person name="Le Lec M.F."/>
            <person name="Gruber M.A.M."/>
            <person name="Quinn O."/>
            <person name="Lovegrove M."/>
            <person name="Duncan E.J."/>
            <person name="Remnant E.J."/>
            <person name="Van Eeckhoven J."/>
            <person name="Graham B."/>
            <person name="Knapp R.A."/>
            <person name="Langford K.W."/>
            <person name="Kronenberg Z."/>
            <person name="Press M.O."/>
            <person name="Eacker S.M."/>
            <person name="Wilson-Rankin E.E."/>
            <person name="Purcell J."/>
            <person name="Lester P.J."/>
            <person name="Dearden P.K."/>
        </authorList>
    </citation>
    <scope>NUCLEOTIDE SEQUENCE</scope>
    <source>
        <strain evidence="1">Volc-1</strain>
    </source>
</reference>
<dbReference type="Proteomes" id="UP000600918">
    <property type="component" value="Unassembled WGS sequence"/>
</dbReference>